<organism evidence="5 6">
    <name type="scientific">Acidicapsa dinghuensis</name>
    <dbReference type="NCBI Taxonomy" id="2218256"/>
    <lineage>
        <taxon>Bacteria</taxon>
        <taxon>Pseudomonadati</taxon>
        <taxon>Acidobacteriota</taxon>
        <taxon>Terriglobia</taxon>
        <taxon>Terriglobales</taxon>
        <taxon>Acidobacteriaceae</taxon>
        <taxon>Acidicapsa</taxon>
    </lineage>
</organism>
<dbReference type="Gene3D" id="3.30.70.240">
    <property type="match status" value="1"/>
</dbReference>
<accession>A0ABW1ELX0</accession>
<protein>
    <recommendedName>
        <fullName evidence="4">Translation elongation factor EFG/EF2 domain-containing protein</fullName>
    </recommendedName>
</protein>
<dbReference type="InterPro" id="IPR020568">
    <property type="entry name" value="Ribosomal_Su5_D2-typ_SF"/>
</dbReference>
<reference evidence="6" key="1">
    <citation type="journal article" date="2019" name="Int. J. Syst. Evol. Microbiol.">
        <title>The Global Catalogue of Microorganisms (GCM) 10K type strain sequencing project: providing services to taxonomists for standard genome sequencing and annotation.</title>
        <authorList>
            <consortium name="The Broad Institute Genomics Platform"/>
            <consortium name="The Broad Institute Genome Sequencing Center for Infectious Disease"/>
            <person name="Wu L."/>
            <person name="Ma J."/>
        </authorList>
    </citation>
    <scope>NUCLEOTIDE SEQUENCE [LARGE SCALE GENOMIC DNA]</scope>
    <source>
        <strain evidence="6">JCM 4087</strain>
    </source>
</reference>
<comment type="caution">
    <text evidence="5">The sequence shown here is derived from an EMBL/GenBank/DDBJ whole genome shotgun (WGS) entry which is preliminary data.</text>
</comment>
<dbReference type="EMBL" id="JBHSPH010000018">
    <property type="protein sequence ID" value="MFC5865286.1"/>
    <property type="molecule type" value="Genomic_DNA"/>
</dbReference>
<dbReference type="InterPro" id="IPR035647">
    <property type="entry name" value="EFG_III/V"/>
</dbReference>
<sequence>MTLSLPRPSSRFPLSVILKIDAEESLDRFNQTLDALLPQFPGVRFESNPERLLLWATSESELRGISVLLDRDCLHSLDLGSLAITYLETIRQPAEGEGKYIRQTGGRGNYGHCKIRLNPSTPGSGYSFVNELQPGQIPAAYIESIDIGIRQSLESGILRGFPIVDLIATLYDGSAHEADSNEVAFQIAASIATKTAARKAAPVVLEPVVEALIEAPDTYAGLMLRELAHHRAQIQSTESNFGITEIRAILPLVETLRSDSPTWFDLPGVKDNFRFLGYQPMASEGPGGGTADIFARKPNGPGPRYSSAAADLIFEQE</sequence>
<dbReference type="SMART" id="SM00889">
    <property type="entry name" value="EFG_IV"/>
    <property type="match status" value="1"/>
</dbReference>
<keyword evidence="2" id="KW-0648">Protein biosynthesis</keyword>
<dbReference type="PANTHER" id="PTHR43261">
    <property type="entry name" value="TRANSLATION ELONGATION FACTOR G-RELATED"/>
    <property type="match status" value="1"/>
</dbReference>
<name>A0ABW1ELX0_9BACT</name>
<evidence type="ECO:0000256" key="1">
    <source>
        <dbReference type="ARBA" id="ARBA00022741"/>
    </source>
</evidence>
<dbReference type="PANTHER" id="PTHR43261:SF1">
    <property type="entry name" value="RIBOSOME-RELEASING FACTOR 2, MITOCHONDRIAL"/>
    <property type="match status" value="1"/>
</dbReference>
<dbReference type="Proteomes" id="UP001596091">
    <property type="component" value="Unassembled WGS sequence"/>
</dbReference>
<keyword evidence="1" id="KW-0547">Nucleotide-binding</keyword>
<feature type="domain" description="Translation elongation factor EFG/EF2" evidence="4">
    <location>
        <begin position="83"/>
        <end position="201"/>
    </location>
</feature>
<proteinExistence type="predicted"/>
<dbReference type="RefSeq" id="WP_263341554.1">
    <property type="nucleotide sequence ID" value="NZ_JAGSYH010000007.1"/>
</dbReference>
<dbReference type="InterPro" id="IPR014721">
    <property type="entry name" value="Ribsml_uS5_D2-typ_fold_subgr"/>
</dbReference>
<evidence type="ECO:0000256" key="3">
    <source>
        <dbReference type="ARBA" id="ARBA00023134"/>
    </source>
</evidence>
<dbReference type="Pfam" id="PF00679">
    <property type="entry name" value="EFG_C"/>
    <property type="match status" value="1"/>
</dbReference>
<evidence type="ECO:0000259" key="4">
    <source>
        <dbReference type="SMART" id="SM00889"/>
    </source>
</evidence>
<dbReference type="Pfam" id="PF03764">
    <property type="entry name" value="EFG_IV"/>
    <property type="match status" value="1"/>
</dbReference>
<keyword evidence="3" id="KW-0342">GTP-binding</keyword>
<evidence type="ECO:0000313" key="5">
    <source>
        <dbReference type="EMBL" id="MFC5865286.1"/>
    </source>
</evidence>
<dbReference type="Gene3D" id="3.30.230.10">
    <property type="match status" value="1"/>
</dbReference>
<gene>
    <name evidence="5" type="ORF">ACFPT7_23475</name>
</gene>
<keyword evidence="6" id="KW-1185">Reference proteome</keyword>
<dbReference type="SUPFAM" id="SSF54211">
    <property type="entry name" value="Ribosomal protein S5 domain 2-like"/>
    <property type="match status" value="1"/>
</dbReference>
<evidence type="ECO:0000313" key="6">
    <source>
        <dbReference type="Proteomes" id="UP001596091"/>
    </source>
</evidence>
<dbReference type="InterPro" id="IPR000640">
    <property type="entry name" value="EFG_V-like"/>
</dbReference>
<dbReference type="InterPro" id="IPR005517">
    <property type="entry name" value="Transl_elong_EFG/EF2_IV"/>
</dbReference>
<dbReference type="SUPFAM" id="SSF54980">
    <property type="entry name" value="EF-G C-terminal domain-like"/>
    <property type="match status" value="1"/>
</dbReference>
<evidence type="ECO:0000256" key="2">
    <source>
        <dbReference type="ARBA" id="ARBA00022917"/>
    </source>
</evidence>